<dbReference type="PANTHER" id="PTHR43228:SF1">
    <property type="entry name" value="TWO-COMPONENT RESPONSE REGULATOR ARR22"/>
    <property type="match status" value="1"/>
</dbReference>
<evidence type="ECO:0000313" key="3">
    <source>
        <dbReference type="EMBL" id="MBD8892813.1"/>
    </source>
</evidence>
<dbReference type="Proteomes" id="UP000632063">
    <property type="component" value="Unassembled WGS sequence"/>
</dbReference>
<proteinExistence type="predicted"/>
<dbReference type="Gene3D" id="3.40.50.2300">
    <property type="match status" value="1"/>
</dbReference>
<dbReference type="EMBL" id="JACYXI010000009">
    <property type="protein sequence ID" value="MBD8892813.1"/>
    <property type="molecule type" value="Genomic_DNA"/>
</dbReference>
<accession>A0ABR9CQ64</accession>
<dbReference type="InterPro" id="IPR001789">
    <property type="entry name" value="Sig_transdc_resp-reg_receiver"/>
</dbReference>
<feature type="domain" description="Response regulatory" evidence="2">
    <location>
        <begin position="40"/>
        <end position="159"/>
    </location>
</feature>
<sequence length="208" mass="23118">MKHVLSINLLRVLLPAWCIHCGIHFKGVFRVRRWDLSQVSFLLIEDNLHMRSIIRSILAGFGVRQIHEASDGADGLEAVIDRTPDFVLCDWAMAPVSGAEFIKILRRDKDTHISTTPVLVISAHSRKTIILEAMRLGIHGFVAKPVAPAVLYKRIGSVLDNQALHGRTKGLFRQAGWQTRQDAVSVNAREGTRLAPPVKPDIVSLALL</sequence>
<evidence type="ECO:0000259" key="2">
    <source>
        <dbReference type="PROSITE" id="PS50110"/>
    </source>
</evidence>
<dbReference type="SUPFAM" id="SSF52172">
    <property type="entry name" value="CheY-like"/>
    <property type="match status" value="1"/>
</dbReference>
<dbReference type="PANTHER" id="PTHR43228">
    <property type="entry name" value="TWO-COMPONENT RESPONSE REGULATOR"/>
    <property type="match status" value="1"/>
</dbReference>
<gene>
    <name evidence="3" type="ORF">IG616_14820</name>
</gene>
<feature type="modified residue" description="4-aspartylphosphate" evidence="1">
    <location>
        <position position="90"/>
    </location>
</feature>
<keyword evidence="1" id="KW-0597">Phosphoprotein</keyword>
<organism evidence="3 4">
    <name type="scientific">Roseibium litorale</name>
    <dbReference type="NCBI Taxonomy" id="2803841"/>
    <lineage>
        <taxon>Bacteria</taxon>
        <taxon>Pseudomonadati</taxon>
        <taxon>Pseudomonadota</taxon>
        <taxon>Alphaproteobacteria</taxon>
        <taxon>Hyphomicrobiales</taxon>
        <taxon>Stappiaceae</taxon>
        <taxon>Roseibium</taxon>
    </lineage>
</organism>
<comment type="caution">
    <text evidence="3">The sequence shown here is derived from an EMBL/GenBank/DDBJ whole genome shotgun (WGS) entry which is preliminary data.</text>
</comment>
<name>A0ABR9CQ64_9HYPH</name>
<dbReference type="InterPro" id="IPR011006">
    <property type="entry name" value="CheY-like_superfamily"/>
</dbReference>
<reference evidence="4" key="1">
    <citation type="submission" date="2020-09" db="EMBL/GenBank/DDBJ databases">
        <title>The genome sequence of strain Labrenzia suaedae 4C16A.</title>
        <authorList>
            <person name="Liu Y."/>
        </authorList>
    </citation>
    <scope>NUCLEOTIDE SEQUENCE [LARGE SCALE GENOMIC DNA]</scope>
    <source>
        <strain evidence="4">4C16A</strain>
    </source>
</reference>
<dbReference type="PROSITE" id="PS50110">
    <property type="entry name" value="RESPONSE_REGULATORY"/>
    <property type="match status" value="1"/>
</dbReference>
<evidence type="ECO:0000313" key="4">
    <source>
        <dbReference type="Proteomes" id="UP000632063"/>
    </source>
</evidence>
<reference evidence="3 4" key="2">
    <citation type="journal article" date="2021" name="Int. J. Syst. Evol. Microbiol.">
        <title>Roseibium litorale sp. nov., isolated from a tidal flat sediment and proposal for the reclassification of Labrenzia polysiphoniae as Roseibium polysiphoniae comb. nov.</title>
        <authorList>
            <person name="Liu Y."/>
            <person name="Pei T."/>
            <person name="Du J."/>
            <person name="Chao M."/>
            <person name="Deng M.R."/>
            <person name="Zhu H."/>
        </authorList>
    </citation>
    <scope>NUCLEOTIDE SEQUENCE [LARGE SCALE GENOMIC DNA]</scope>
    <source>
        <strain evidence="3 4">4C16A</strain>
    </source>
</reference>
<keyword evidence="4" id="KW-1185">Reference proteome</keyword>
<dbReference type="SMART" id="SM00448">
    <property type="entry name" value="REC"/>
    <property type="match status" value="1"/>
</dbReference>
<dbReference type="InterPro" id="IPR052048">
    <property type="entry name" value="ST_Response_Regulator"/>
</dbReference>
<evidence type="ECO:0000256" key="1">
    <source>
        <dbReference type="PROSITE-ProRule" id="PRU00169"/>
    </source>
</evidence>
<dbReference type="Pfam" id="PF00072">
    <property type="entry name" value="Response_reg"/>
    <property type="match status" value="1"/>
</dbReference>
<protein>
    <submittedName>
        <fullName evidence="3">Response regulator</fullName>
    </submittedName>
</protein>